<name>A0AAN0RI06_9RHOB</name>
<keyword evidence="2" id="KW-1185">Reference proteome</keyword>
<gene>
    <name evidence="1" type="ORF">RCA23_c09250</name>
</gene>
<dbReference type="AlphaFoldDB" id="A0AAN0RI06"/>
<dbReference type="EMBL" id="CP003984">
    <property type="protein sequence ID" value="AII86480.1"/>
    <property type="molecule type" value="Genomic_DNA"/>
</dbReference>
<reference evidence="1 2" key="1">
    <citation type="journal article" date="2014" name="ISME J.">
        <title>Adaptation of an abundant Roseobacter RCA organism to pelagic systems revealed by genomic and transcriptomic analyses.</title>
        <authorList>
            <person name="Voget S."/>
            <person name="Wemheuer B."/>
            <person name="Brinkhoff T."/>
            <person name="Vollmers J."/>
            <person name="Dietrich S."/>
            <person name="Giebel H.A."/>
            <person name="Beardsley C."/>
            <person name="Sardemann C."/>
            <person name="Bakenhus I."/>
            <person name="Billerbeck S."/>
            <person name="Daniel R."/>
            <person name="Simon M."/>
        </authorList>
    </citation>
    <scope>NUCLEOTIDE SEQUENCE [LARGE SCALE GENOMIC DNA]</scope>
    <source>
        <strain evidence="1 2">RCA23</strain>
    </source>
</reference>
<proteinExistence type="predicted"/>
<dbReference type="RefSeq" id="WP_169701331.1">
    <property type="nucleotide sequence ID" value="NZ_CP003984.1"/>
</dbReference>
<sequence>MSIICASCGADSNGDFDVDWCQNCRKPILGATAPTPQNLSDGIWSLDSSGEKFSGNVIDGLAEGLGTLISDESCSVGNFESGKLNGKCTVIDLYEQG</sequence>
<dbReference type="Proteomes" id="UP000028680">
    <property type="component" value="Chromosome"/>
</dbReference>
<accession>A0AAN0RI06</accession>
<organism evidence="1 2">
    <name type="scientific">Planktomarina temperata RCA23</name>
    <dbReference type="NCBI Taxonomy" id="666509"/>
    <lineage>
        <taxon>Bacteria</taxon>
        <taxon>Pseudomonadati</taxon>
        <taxon>Pseudomonadota</taxon>
        <taxon>Alphaproteobacteria</taxon>
        <taxon>Rhodobacterales</taxon>
        <taxon>Paracoccaceae</taxon>
        <taxon>Planktomarina</taxon>
    </lineage>
</organism>
<evidence type="ECO:0000313" key="2">
    <source>
        <dbReference type="Proteomes" id="UP000028680"/>
    </source>
</evidence>
<evidence type="ECO:0000313" key="1">
    <source>
        <dbReference type="EMBL" id="AII86480.1"/>
    </source>
</evidence>
<dbReference type="KEGG" id="ptp:RCA23_c09250"/>
<protein>
    <submittedName>
        <fullName evidence="1">Uncharacterized protein</fullName>
    </submittedName>
</protein>